<organism evidence="1 2">
    <name type="scientific">Agromyces tropicus</name>
    <dbReference type="NCBI Taxonomy" id="555371"/>
    <lineage>
        <taxon>Bacteria</taxon>
        <taxon>Bacillati</taxon>
        <taxon>Actinomycetota</taxon>
        <taxon>Actinomycetes</taxon>
        <taxon>Micrococcales</taxon>
        <taxon>Microbacteriaceae</taxon>
        <taxon>Agromyces</taxon>
    </lineage>
</organism>
<name>A0ABN2UK94_9MICO</name>
<gene>
    <name evidence="1" type="ORF">GCM10009819_19120</name>
</gene>
<accession>A0ABN2UK94</accession>
<dbReference type="Proteomes" id="UP001501196">
    <property type="component" value="Unassembled WGS sequence"/>
</dbReference>
<proteinExistence type="predicted"/>
<keyword evidence="2" id="KW-1185">Reference proteome</keyword>
<evidence type="ECO:0000313" key="2">
    <source>
        <dbReference type="Proteomes" id="UP001501196"/>
    </source>
</evidence>
<reference evidence="1 2" key="1">
    <citation type="journal article" date="2019" name="Int. J. Syst. Evol. Microbiol.">
        <title>The Global Catalogue of Microorganisms (GCM) 10K type strain sequencing project: providing services to taxonomists for standard genome sequencing and annotation.</title>
        <authorList>
            <consortium name="The Broad Institute Genomics Platform"/>
            <consortium name="The Broad Institute Genome Sequencing Center for Infectious Disease"/>
            <person name="Wu L."/>
            <person name="Ma J."/>
        </authorList>
    </citation>
    <scope>NUCLEOTIDE SEQUENCE [LARGE SCALE GENOMIC DNA]</scope>
    <source>
        <strain evidence="1 2">JCM 15672</strain>
    </source>
</reference>
<comment type="caution">
    <text evidence="1">The sequence shown here is derived from an EMBL/GenBank/DDBJ whole genome shotgun (WGS) entry which is preliminary data.</text>
</comment>
<sequence>MNTAISTTPAFHTGAAHVMRRLAVAIAARRDRRRAVAPSGAELSELQSEAARLRDEARTSARFSHVF</sequence>
<dbReference type="RefSeq" id="WP_344372377.1">
    <property type="nucleotide sequence ID" value="NZ_BAAAPW010000002.1"/>
</dbReference>
<protein>
    <submittedName>
        <fullName evidence="1">Uncharacterized protein</fullName>
    </submittedName>
</protein>
<dbReference type="EMBL" id="BAAAPW010000002">
    <property type="protein sequence ID" value="GAA2034932.1"/>
    <property type="molecule type" value="Genomic_DNA"/>
</dbReference>
<evidence type="ECO:0000313" key="1">
    <source>
        <dbReference type="EMBL" id="GAA2034932.1"/>
    </source>
</evidence>